<dbReference type="PATRIC" id="fig|1423766.4.peg.2324"/>
<evidence type="ECO:0000313" key="2">
    <source>
        <dbReference type="Proteomes" id="UP000051439"/>
    </source>
</evidence>
<organism evidence="1 2">
    <name type="scientific">Lentilactobacillus kisonensis DSM 19906 = JCM 15041</name>
    <dbReference type="NCBI Taxonomy" id="1423766"/>
    <lineage>
        <taxon>Bacteria</taxon>
        <taxon>Bacillati</taxon>
        <taxon>Bacillota</taxon>
        <taxon>Bacilli</taxon>
        <taxon>Lactobacillales</taxon>
        <taxon>Lactobacillaceae</taxon>
        <taxon>Lentilactobacillus</taxon>
    </lineage>
</organism>
<dbReference type="Proteomes" id="UP000051439">
    <property type="component" value="Unassembled WGS sequence"/>
</dbReference>
<evidence type="ECO:0000313" key="1">
    <source>
        <dbReference type="EMBL" id="KRL22643.1"/>
    </source>
</evidence>
<dbReference type="AlphaFoldDB" id="A0A0R1P0J1"/>
<protein>
    <submittedName>
        <fullName evidence="1">Uncharacterized protein</fullName>
    </submittedName>
</protein>
<dbReference type="EMBL" id="AZEB01000005">
    <property type="protein sequence ID" value="KRL22643.1"/>
    <property type="molecule type" value="Genomic_DNA"/>
</dbReference>
<name>A0A0R1P0J1_9LACO</name>
<accession>A0A0R1P0J1</accession>
<dbReference type="RefSeq" id="WP_008855462.1">
    <property type="nucleotide sequence ID" value="NZ_AZEB01000005.1"/>
</dbReference>
<keyword evidence="2" id="KW-1185">Reference proteome</keyword>
<gene>
    <name evidence="1" type="ORF">FC98_GL002242</name>
</gene>
<proteinExistence type="predicted"/>
<sequence length="129" mass="14593">MTQTNQNRLQLILIMTVVFTATFTTLSESVSHAKSLHDQQMSTSQSIQVTPLQNTIVFVSNDTNIYSNLRLTKVVYHVNHTANYLPVTSTKRAVINNPQQRSSTYVYVISNQDHHVRGWVDVKNVALSC</sequence>
<comment type="caution">
    <text evidence="1">The sequence shown here is derived from an EMBL/GenBank/DDBJ whole genome shotgun (WGS) entry which is preliminary data.</text>
</comment>
<reference evidence="1 2" key="1">
    <citation type="journal article" date="2015" name="Genome Announc.">
        <title>Expanding the biotechnology potential of lactobacilli through comparative genomics of 213 strains and associated genera.</title>
        <authorList>
            <person name="Sun Z."/>
            <person name="Harris H.M."/>
            <person name="McCann A."/>
            <person name="Guo C."/>
            <person name="Argimon S."/>
            <person name="Zhang W."/>
            <person name="Yang X."/>
            <person name="Jeffery I.B."/>
            <person name="Cooney J.C."/>
            <person name="Kagawa T.F."/>
            <person name="Liu W."/>
            <person name="Song Y."/>
            <person name="Salvetti E."/>
            <person name="Wrobel A."/>
            <person name="Rasinkangas P."/>
            <person name="Parkhill J."/>
            <person name="Rea M.C."/>
            <person name="O'Sullivan O."/>
            <person name="Ritari J."/>
            <person name="Douillard F.P."/>
            <person name="Paul Ross R."/>
            <person name="Yang R."/>
            <person name="Briner A.E."/>
            <person name="Felis G.E."/>
            <person name="de Vos W.M."/>
            <person name="Barrangou R."/>
            <person name="Klaenhammer T.R."/>
            <person name="Caufield P.W."/>
            <person name="Cui Y."/>
            <person name="Zhang H."/>
            <person name="O'Toole P.W."/>
        </authorList>
    </citation>
    <scope>NUCLEOTIDE SEQUENCE [LARGE SCALE GENOMIC DNA]</scope>
    <source>
        <strain evidence="1 2">DSM 19906</strain>
    </source>
</reference>